<dbReference type="KEGG" id="spq:SPAB_04882"/>
<sequence length="36" mass="3917">MPGGASLTGPTAYTKSFGMHKKTPARLRGRRQNRSV</sequence>
<feature type="compositionally biased region" description="Basic residues" evidence="1">
    <location>
        <begin position="18"/>
        <end position="36"/>
    </location>
</feature>
<organism evidence="2 3">
    <name type="scientific">Salmonella paratyphi B (strain ATCC BAA-1250 / SPB7)</name>
    <dbReference type="NCBI Taxonomy" id="1016998"/>
    <lineage>
        <taxon>Bacteria</taxon>
        <taxon>Pseudomonadati</taxon>
        <taxon>Pseudomonadota</taxon>
        <taxon>Gammaproteobacteria</taxon>
        <taxon>Enterobacterales</taxon>
        <taxon>Enterobacteriaceae</taxon>
        <taxon>Salmonella</taxon>
    </lineage>
</organism>
<name>A0A6C6Z9W0_SALPB</name>
<evidence type="ECO:0000256" key="1">
    <source>
        <dbReference type="SAM" id="MobiDB-lite"/>
    </source>
</evidence>
<evidence type="ECO:0000313" key="2">
    <source>
        <dbReference type="EMBL" id="ABX70181.1"/>
    </source>
</evidence>
<reference evidence="2 3" key="1">
    <citation type="submission" date="2007-11" db="EMBL/GenBank/DDBJ databases">
        <authorList>
            <consortium name="The Salmonella enterica serovar Paratyphi B Genome Sequencing Project"/>
            <person name="McClelland M."/>
            <person name="Sanderson E.K."/>
            <person name="Porwollik S."/>
            <person name="Spieth J."/>
            <person name="Clifton W.S."/>
            <person name="Fulton R."/>
            <person name="Cordes M."/>
            <person name="Wollam A."/>
            <person name="Shah N."/>
            <person name="Pepin K."/>
            <person name="Bhonagiri V."/>
            <person name="Nash W."/>
            <person name="Johnson M."/>
            <person name="Thiruvilangam P."/>
            <person name="Wilson R."/>
        </authorList>
    </citation>
    <scope>NUCLEOTIDE SEQUENCE [LARGE SCALE GENOMIC DNA]</scope>
    <source>
        <strain evidence="3">ATCC BAA-1250 / SPB7</strain>
    </source>
</reference>
<accession>A0A6C6Z9W0</accession>
<gene>
    <name evidence="2" type="ordered locus">SPAB_04882</name>
</gene>
<dbReference type="AlphaFoldDB" id="A0A6C6Z9W0"/>
<proteinExistence type="predicted"/>
<dbReference type="EMBL" id="CP000886">
    <property type="protein sequence ID" value="ABX70181.1"/>
    <property type="molecule type" value="Genomic_DNA"/>
</dbReference>
<feature type="region of interest" description="Disordered" evidence="1">
    <location>
        <begin position="1"/>
        <end position="36"/>
    </location>
</feature>
<evidence type="ECO:0000313" key="3">
    <source>
        <dbReference type="Proteomes" id="UP000008556"/>
    </source>
</evidence>
<dbReference type="Proteomes" id="UP000008556">
    <property type="component" value="Chromosome"/>
</dbReference>
<protein>
    <submittedName>
        <fullName evidence="2">Uncharacterized protein</fullName>
    </submittedName>
</protein>